<dbReference type="EMBL" id="LAZR01009397">
    <property type="protein sequence ID" value="KKM72849.1"/>
    <property type="molecule type" value="Genomic_DNA"/>
</dbReference>
<feature type="non-terminal residue" evidence="1">
    <location>
        <position position="1"/>
    </location>
</feature>
<sequence length="133" mass="16219">EIFMSEEMIHLNKKRTIRLKDPKLRKVRTALRTLLVRETSKRISDLTKKQNFLRKNHPLNDKEFYQSDSLLENEKNRLRRQRKASICSCATCSDMKEDHVFSPISREWYCEKCYARLEKRDYFKNYHNPTIFE</sequence>
<accession>A0A0F9JSQ8</accession>
<organism evidence="1">
    <name type="scientific">marine sediment metagenome</name>
    <dbReference type="NCBI Taxonomy" id="412755"/>
    <lineage>
        <taxon>unclassified sequences</taxon>
        <taxon>metagenomes</taxon>
        <taxon>ecological metagenomes</taxon>
    </lineage>
</organism>
<reference evidence="1" key="1">
    <citation type="journal article" date="2015" name="Nature">
        <title>Complex archaea that bridge the gap between prokaryotes and eukaryotes.</title>
        <authorList>
            <person name="Spang A."/>
            <person name="Saw J.H."/>
            <person name="Jorgensen S.L."/>
            <person name="Zaremba-Niedzwiedzka K."/>
            <person name="Martijn J."/>
            <person name="Lind A.E."/>
            <person name="van Eijk R."/>
            <person name="Schleper C."/>
            <person name="Guy L."/>
            <person name="Ettema T.J."/>
        </authorList>
    </citation>
    <scope>NUCLEOTIDE SEQUENCE</scope>
</reference>
<gene>
    <name evidence="1" type="ORF">LCGC14_1416440</name>
</gene>
<dbReference type="AlphaFoldDB" id="A0A0F9JSQ8"/>
<proteinExistence type="predicted"/>
<comment type="caution">
    <text evidence="1">The sequence shown here is derived from an EMBL/GenBank/DDBJ whole genome shotgun (WGS) entry which is preliminary data.</text>
</comment>
<protein>
    <submittedName>
        <fullName evidence="1">Uncharacterized protein</fullName>
    </submittedName>
</protein>
<evidence type="ECO:0000313" key="1">
    <source>
        <dbReference type="EMBL" id="KKM72849.1"/>
    </source>
</evidence>
<name>A0A0F9JSQ8_9ZZZZ</name>